<comment type="cofactor">
    <cofactor evidence="1">
        <name>FAD</name>
        <dbReference type="ChEBI" id="CHEBI:57692"/>
    </cofactor>
</comment>
<dbReference type="SUPFAM" id="SSF51905">
    <property type="entry name" value="FAD/NAD(P)-binding domain"/>
    <property type="match status" value="2"/>
</dbReference>
<dbReference type="PRINTS" id="PR00368">
    <property type="entry name" value="FADPNR"/>
</dbReference>
<comment type="similarity">
    <text evidence="2">Belongs to the NADH dehydrogenase family.</text>
</comment>
<evidence type="ECO:0000259" key="6">
    <source>
        <dbReference type="Pfam" id="PF07992"/>
    </source>
</evidence>
<evidence type="ECO:0000256" key="2">
    <source>
        <dbReference type="ARBA" id="ARBA00005272"/>
    </source>
</evidence>
<keyword evidence="8" id="KW-1185">Reference proteome</keyword>
<evidence type="ECO:0000256" key="5">
    <source>
        <dbReference type="ARBA" id="ARBA00023002"/>
    </source>
</evidence>
<dbReference type="PANTHER" id="PTHR42913:SF4">
    <property type="entry name" value="ALTERNATIVE NAD(P)H-UBIQUINONE OXIDOREDUCTASE C1, CHLOROPLASTIC_MITOCHONDRIAL"/>
    <property type="match status" value="1"/>
</dbReference>
<protein>
    <submittedName>
        <fullName evidence="7">FAD-dependent pyridine nucleotide-disulfide oxidoreductase</fullName>
    </submittedName>
</protein>
<dbReference type="GO" id="GO:0003955">
    <property type="term" value="F:NAD(P)H dehydrogenase (quinone) activity"/>
    <property type="evidence" value="ECO:0007669"/>
    <property type="project" value="TreeGrafter"/>
</dbReference>
<reference evidence="8" key="1">
    <citation type="journal article" date="2011" name="MBio">
        <title>Novel metabolic attributes of the genus Cyanothece, comprising a group of unicellular nitrogen-fixing Cyanobacteria.</title>
        <authorList>
            <person name="Bandyopadhyay A."/>
            <person name="Elvitigala T."/>
            <person name="Welsh E."/>
            <person name="Stockel J."/>
            <person name="Liberton M."/>
            <person name="Min H."/>
            <person name="Sherman L.A."/>
            <person name="Pakrasi H.B."/>
        </authorList>
    </citation>
    <scope>NUCLEOTIDE SEQUENCE [LARGE SCALE GENOMIC DNA]</scope>
    <source>
        <strain evidence="8">PCC 7822</strain>
    </source>
</reference>
<dbReference type="STRING" id="497965.Cyan7822_0200"/>
<dbReference type="Proteomes" id="UP000008206">
    <property type="component" value="Chromosome"/>
</dbReference>
<dbReference type="InterPro" id="IPR036188">
    <property type="entry name" value="FAD/NAD-bd_sf"/>
</dbReference>
<keyword evidence="3" id="KW-0285">Flavoprotein</keyword>
<evidence type="ECO:0000313" key="7">
    <source>
        <dbReference type="EMBL" id="ADN12250.1"/>
    </source>
</evidence>
<dbReference type="InterPro" id="IPR023753">
    <property type="entry name" value="FAD/NAD-binding_dom"/>
</dbReference>
<dbReference type="AlphaFoldDB" id="E0UJK6"/>
<dbReference type="RefSeq" id="WP_013320360.1">
    <property type="nucleotide sequence ID" value="NC_014501.1"/>
</dbReference>
<dbReference type="EMBL" id="CP002198">
    <property type="protein sequence ID" value="ADN12250.1"/>
    <property type="molecule type" value="Genomic_DNA"/>
</dbReference>
<dbReference type="GO" id="GO:0019646">
    <property type="term" value="P:aerobic electron transport chain"/>
    <property type="evidence" value="ECO:0007669"/>
    <property type="project" value="TreeGrafter"/>
</dbReference>
<dbReference type="InterPro" id="IPR051169">
    <property type="entry name" value="NADH-Q_oxidoreductase"/>
</dbReference>
<evidence type="ECO:0000256" key="1">
    <source>
        <dbReference type="ARBA" id="ARBA00001974"/>
    </source>
</evidence>
<evidence type="ECO:0000256" key="3">
    <source>
        <dbReference type="ARBA" id="ARBA00022630"/>
    </source>
</evidence>
<dbReference type="Gene3D" id="3.50.50.100">
    <property type="match status" value="1"/>
</dbReference>
<proteinExistence type="inferred from homology"/>
<evidence type="ECO:0000256" key="4">
    <source>
        <dbReference type="ARBA" id="ARBA00022827"/>
    </source>
</evidence>
<dbReference type="PANTHER" id="PTHR42913">
    <property type="entry name" value="APOPTOSIS-INDUCING FACTOR 1"/>
    <property type="match status" value="1"/>
</dbReference>
<organism evidence="7 8">
    <name type="scientific">Gloeothece verrucosa (strain PCC 7822)</name>
    <name type="common">Cyanothece sp. (strain PCC 7822)</name>
    <dbReference type="NCBI Taxonomy" id="497965"/>
    <lineage>
        <taxon>Bacteria</taxon>
        <taxon>Bacillati</taxon>
        <taxon>Cyanobacteriota</taxon>
        <taxon>Cyanophyceae</taxon>
        <taxon>Oscillatoriophycideae</taxon>
        <taxon>Chroococcales</taxon>
        <taxon>Aphanothecaceae</taxon>
        <taxon>Gloeothece</taxon>
        <taxon>Gloeothece verrucosa</taxon>
    </lineage>
</organism>
<dbReference type="Pfam" id="PF07992">
    <property type="entry name" value="Pyr_redox_2"/>
    <property type="match status" value="1"/>
</dbReference>
<evidence type="ECO:0000313" key="8">
    <source>
        <dbReference type="Proteomes" id="UP000008206"/>
    </source>
</evidence>
<dbReference type="PRINTS" id="PR00469">
    <property type="entry name" value="PNDRDTASEII"/>
</dbReference>
<gene>
    <name evidence="7" type="ordered locus">Cyan7822_0200</name>
</gene>
<name>E0UJK6_GLOV7</name>
<dbReference type="OrthoDB" id="9781621at2"/>
<accession>E0UJK6</accession>
<keyword evidence="5" id="KW-0560">Oxidoreductase</keyword>
<dbReference type="eggNOG" id="COG1252">
    <property type="taxonomic scope" value="Bacteria"/>
</dbReference>
<dbReference type="HOGENOM" id="CLU_021377_7_1_3"/>
<sequence>MTKCYKICLIGGGFGGLYTALYLSRFRVFKAGLCQIILVEPKDHFLFTPLLYELITGELQRWEIAPSYQKLLAFTQIQWCQQAVKSVDFKTRVVQLENEQQLSYDYLVLAAGSQNRFLDVPGLSTHALTFRTLEDVERLQGEIHLLEASQKPLIRATVIGGGPNGVELACKLADRLGKRGQVSLIERGENILKGFSQGVRKAAWRSLVLKRVKVELNTTVEAIAADSLTLLKNDQKVQLQRDLVIWAAGTQVSEWVRHLDCQKNAQGKLLIYPTLQLIDYPEVFALGDLADSREGKKSHPATAQAAFQQASCLAKNIAAMIENKPLKAFHYHHLGDMLTLGRKSAIISSFLLNVNGRLADILRRLVYILRLPTMRHRRQVLQSWFFKLTVKCKQFFRWHFTRILEQISLRN</sequence>
<keyword evidence="4" id="KW-0274">FAD</keyword>
<feature type="domain" description="FAD/NAD(P)-binding" evidence="6">
    <location>
        <begin position="5"/>
        <end position="310"/>
    </location>
</feature>
<dbReference type="KEGG" id="cyj:Cyan7822_0200"/>